<evidence type="ECO:0000256" key="9">
    <source>
        <dbReference type="PROSITE-ProRule" id="PRU10141"/>
    </source>
</evidence>
<dbReference type="InterPro" id="IPR017441">
    <property type="entry name" value="Protein_kinase_ATP_BS"/>
</dbReference>
<dbReference type="EMBL" id="KZ303487">
    <property type="protein sequence ID" value="PIA19277.1"/>
    <property type="molecule type" value="Genomic_DNA"/>
</dbReference>
<dbReference type="AlphaFoldDB" id="A0A2G5BKJ5"/>
<keyword evidence="2 10" id="KW-0723">Serine/threonine-protein kinase</keyword>
<feature type="binding site" evidence="9">
    <location>
        <position position="46"/>
    </location>
    <ligand>
        <name>ATP</name>
        <dbReference type="ChEBI" id="CHEBI:30616"/>
    </ligand>
</feature>
<dbReference type="SUPFAM" id="SSF56112">
    <property type="entry name" value="Protein kinase-like (PK-like)"/>
    <property type="match status" value="1"/>
</dbReference>
<dbReference type="PROSITE" id="PS50011">
    <property type="entry name" value="PROTEIN_KINASE_DOM"/>
    <property type="match status" value="1"/>
</dbReference>
<dbReference type="InterPro" id="IPR011009">
    <property type="entry name" value="Kinase-like_dom_sf"/>
</dbReference>
<dbReference type="FunFam" id="1.10.510.10:FF:000571">
    <property type="entry name" value="Maternal embryonic leucine zipper kinase"/>
    <property type="match status" value="1"/>
</dbReference>
<evidence type="ECO:0000256" key="2">
    <source>
        <dbReference type="ARBA" id="ARBA00022527"/>
    </source>
</evidence>
<dbReference type="InterPro" id="IPR008271">
    <property type="entry name" value="Ser/Thr_kinase_AS"/>
</dbReference>
<organism evidence="12 13">
    <name type="scientific">Coemansia reversa (strain ATCC 12441 / NRRL 1564)</name>
    <dbReference type="NCBI Taxonomy" id="763665"/>
    <lineage>
        <taxon>Eukaryota</taxon>
        <taxon>Fungi</taxon>
        <taxon>Fungi incertae sedis</taxon>
        <taxon>Zoopagomycota</taxon>
        <taxon>Kickxellomycotina</taxon>
        <taxon>Kickxellomycetes</taxon>
        <taxon>Kickxellales</taxon>
        <taxon>Kickxellaceae</taxon>
        <taxon>Coemansia</taxon>
    </lineage>
</organism>
<accession>A0A2G5BKJ5</accession>
<dbReference type="FunFam" id="3.30.200.20:FF:000206">
    <property type="entry name" value="Serine/threonine-protein kinase Ssp1"/>
    <property type="match status" value="1"/>
</dbReference>
<evidence type="ECO:0000313" key="12">
    <source>
        <dbReference type="EMBL" id="PIA19277.1"/>
    </source>
</evidence>
<comment type="catalytic activity">
    <reaction evidence="8">
        <text>L-seryl-[protein] + ATP = O-phospho-L-seryl-[protein] + ADP + H(+)</text>
        <dbReference type="Rhea" id="RHEA:17989"/>
        <dbReference type="Rhea" id="RHEA-COMP:9863"/>
        <dbReference type="Rhea" id="RHEA-COMP:11604"/>
        <dbReference type="ChEBI" id="CHEBI:15378"/>
        <dbReference type="ChEBI" id="CHEBI:29999"/>
        <dbReference type="ChEBI" id="CHEBI:30616"/>
        <dbReference type="ChEBI" id="CHEBI:83421"/>
        <dbReference type="ChEBI" id="CHEBI:456216"/>
        <dbReference type="EC" id="2.7.11.1"/>
    </reaction>
</comment>
<dbReference type="PROSITE" id="PS00107">
    <property type="entry name" value="PROTEIN_KINASE_ATP"/>
    <property type="match status" value="1"/>
</dbReference>
<comment type="catalytic activity">
    <reaction evidence="7">
        <text>L-threonyl-[protein] + ATP = O-phospho-L-threonyl-[protein] + ADP + H(+)</text>
        <dbReference type="Rhea" id="RHEA:46608"/>
        <dbReference type="Rhea" id="RHEA-COMP:11060"/>
        <dbReference type="Rhea" id="RHEA-COMP:11605"/>
        <dbReference type="ChEBI" id="CHEBI:15378"/>
        <dbReference type="ChEBI" id="CHEBI:30013"/>
        <dbReference type="ChEBI" id="CHEBI:30616"/>
        <dbReference type="ChEBI" id="CHEBI:61977"/>
        <dbReference type="ChEBI" id="CHEBI:456216"/>
        <dbReference type="EC" id="2.7.11.1"/>
    </reaction>
</comment>
<dbReference type="STRING" id="763665.A0A2G5BKJ5"/>
<evidence type="ECO:0000256" key="5">
    <source>
        <dbReference type="ARBA" id="ARBA00022777"/>
    </source>
</evidence>
<dbReference type="OrthoDB" id="68483at2759"/>
<keyword evidence="4 9" id="KW-0547">Nucleotide-binding</keyword>
<dbReference type="PANTHER" id="PTHR43895">
    <property type="entry name" value="CALCIUM/CALMODULIN-DEPENDENT PROTEIN KINASE KINASE-RELATED"/>
    <property type="match status" value="1"/>
</dbReference>
<dbReference type="PANTHER" id="PTHR43895:SF152">
    <property type="entry name" value="SERINE_THREONINE-PROTEIN KINASE TOS3"/>
    <property type="match status" value="1"/>
</dbReference>
<dbReference type="SMART" id="SM00220">
    <property type="entry name" value="S_TKc"/>
    <property type="match status" value="1"/>
</dbReference>
<evidence type="ECO:0000256" key="4">
    <source>
        <dbReference type="ARBA" id="ARBA00022741"/>
    </source>
</evidence>
<dbReference type="GO" id="GO:0005524">
    <property type="term" value="F:ATP binding"/>
    <property type="evidence" value="ECO:0007669"/>
    <property type="project" value="UniProtKB-UniRule"/>
</dbReference>
<evidence type="ECO:0000256" key="8">
    <source>
        <dbReference type="ARBA" id="ARBA00048679"/>
    </source>
</evidence>
<evidence type="ECO:0000313" key="13">
    <source>
        <dbReference type="Proteomes" id="UP000242474"/>
    </source>
</evidence>
<evidence type="ECO:0000256" key="1">
    <source>
        <dbReference type="ARBA" id="ARBA00012513"/>
    </source>
</evidence>
<dbReference type="Pfam" id="PF00069">
    <property type="entry name" value="Pkinase"/>
    <property type="match status" value="1"/>
</dbReference>
<dbReference type="GO" id="GO:0004674">
    <property type="term" value="F:protein serine/threonine kinase activity"/>
    <property type="evidence" value="ECO:0007669"/>
    <property type="project" value="UniProtKB-KW"/>
</dbReference>
<reference evidence="12 13" key="1">
    <citation type="journal article" date="2015" name="Genome Biol. Evol.">
        <title>Phylogenomic analyses indicate that early fungi evolved digesting cell walls of algal ancestors of land plants.</title>
        <authorList>
            <person name="Chang Y."/>
            <person name="Wang S."/>
            <person name="Sekimoto S."/>
            <person name="Aerts A.L."/>
            <person name="Choi C."/>
            <person name="Clum A."/>
            <person name="LaButti K.M."/>
            <person name="Lindquist E.A."/>
            <person name="Yee Ngan C."/>
            <person name="Ohm R.A."/>
            <person name="Salamov A.A."/>
            <person name="Grigoriev I.V."/>
            <person name="Spatafora J.W."/>
            <person name="Berbee M.L."/>
        </authorList>
    </citation>
    <scope>NUCLEOTIDE SEQUENCE [LARGE SCALE GENOMIC DNA]</scope>
    <source>
        <strain evidence="12 13">NRRL 1564</strain>
    </source>
</reference>
<proteinExistence type="inferred from homology"/>
<dbReference type="Proteomes" id="UP000242474">
    <property type="component" value="Unassembled WGS sequence"/>
</dbReference>
<keyword evidence="5 12" id="KW-0418">Kinase</keyword>
<dbReference type="InterPro" id="IPR000719">
    <property type="entry name" value="Prot_kinase_dom"/>
</dbReference>
<evidence type="ECO:0000256" key="3">
    <source>
        <dbReference type="ARBA" id="ARBA00022679"/>
    </source>
</evidence>
<dbReference type="EC" id="2.7.11.1" evidence="1"/>
<dbReference type="GO" id="GO:0007165">
    <property type="term" value="P:signal transduction"/>
    <property type="evidence" value="ECO:0007669"/>
    <property type="project" value="TreeGrafter"/>
</dbReference>
<gene>
    <name evidence="12" type="ORF">COEREDRAFT_37187</name>
</gene>
<evidence type="ECO:0000259" key="11">
    <source>
        <dbReference type="PROSITE" id="PS50011"/>
    </source>
</evidence>
<dbReference type="PROSITE" id="PS00108">
    <property type="entry name" value="PROTEIN_KINASE_ST"/>
    <property type="match status" value="1"/>
</dbReference>
<keyword evidence="6 9" id="KW-0067">ATP-binding</keyword>
<keyword evidence="3" id="KW-0808">Transferase</keyword>
<comment type="similarity">
    <text evidence="10">Belongs to the protein kinase superfamily.</text>
</comment>
<evidence type="ECO:0000256" key="6">
    <source>
        <dbReference type="ARBA" id="ARBA00022840"/>
    </source>
</evidence>
<evidence type="ECO:0000256" key="10">
    <source>
        <dbReference type="RuleBase" id="RU000304"/>
    </source>
</evidence>
<evidence type="ECO:0000256" key="7">
    <source>
        <dbReference type="ARBA" id="ARBA00047899"/>
    </source>
</evidence>
<dbReference type="Gene3D" id="1.10.510.10">
    <property type="entry name" value="Transferase(Phosphotransferase) domain 1"/>
    <property type="match status" value="1"/>
</dbReference>
<keyword evidence="13" id="KW-1185">Reference proteome</keyword>
<feature type="domain" description="Protein kinase" evidence="11">
    <location>
        <begin position="17"/>
        <end position="317"/>
    </location>
</feature>
<protein>
    <recommendedName>
        <fullName evidence="1">non-specific serine/threonine protein kinase</fullName>
        <ecNumber evidence="1">2.7.11.1</ecNumber>
    </recommendedName>
</protein>
<dbReference type="CDD" id="cd14008">
    <property type="entry name" value="STKc_LKB1_CaMKK"/>
    <property type="match status" value="1"/>
</dbReference>
<sequence length="411" mass="47451">MEVQHDPRTGRKMINQYMIIRELGRGTHGKVKLAFDTASGEYYAIKVIDKEPRGRRLRPGPGPLHGRLRIDVDKMEKVKREIAILKKCRHPNVVRLREVIDDAHARRIYLVIEYMDGGEIAWRDADHLPLMTTDRARCVFRGLVLGVEYLHYVGILHRDLKPQNLLCSKAGAVKISDFGVSFLSRKMSKHRLDHAASAGPADEERELAKTAGTPAFFAPELCYDEVDQPLPTTLITPSIDIWAMGVTLYCFIYGRVPFQATTEFELFNIIPRQPLKFPQHLDLAPLDPDLRDLLSRMLDKDFRTRITIDEIKHHPWVVKDLDHPNSWAKETDPACRPSLTITSQEVEHAMVPKLRQRRGFRATVRHRISMLSPLTSKNQRQQQQQQQQHLHQLRLGTARTKSSLDWLKIWQ</sequence>
<dbReference type="GO" id="GO:0050793">
    <property type="term" value="P:regulation of developmental process"/>
    <property type="evidence" value="ECO:0007669"/>
    <property type="project" value="UniProtKB-ARBA"/>
</dbReference>
<name>A0A2G5BKJ5_COERN</name>